<evidence type="ECO:0000256" key="8">
    <source>
        <dbReference type="ARBA" id="ARBA00022679"/>
    </source>
</evidence>
<protein>
    <recommendedName>
        <fullName evidence="4 12">Ribosomal RNA small subunit methyltransferase E</fullName>
        <ecNumber evidence="3 12">2.1.1.193</ecNumber>
    </recommendedName>
</protein>
<feature type="domain" description="Ribosomal RNA small subunit methyltransferase E methyltransferase" evidence="13">
    <location>
        <begin position="82"/>
        <end position="235"/>
    </location>
</feature>
<dbReference type="EC" id="2.1.1.193" evidence="3 12"/>
<name>A0A7V5NW86_9PROT</name>
<dbReference type="GO" id="GO:0070475">
    <property type="term" value="P:rRNA base methylation"/>
    <property type="evidence" value="ECO:0007669"/>
    <property type="project" value="TreeGrafter"/>
</dbReference>
<organism evidence="15">
    <name type="scientific">Hellea balneolensis</name>
    <dbReference type="NCBI Taxonomy" id="287478"/>
    <lineage>
        <taxon>Bacteria</taxon>
        <taxon>Pseudomonadati</taxon>
        <taxon>Pseudomonadota</taxon>
        <taxon>Alphaproteobacteria</taxon>
        <taxon>Maricaulales</taxon>
        <taxon>Robiginitomaculaceae</taxon>
        <taxon>Hellea</taxon>
    </lineage>
</organism>
<evidence type="ECO:0000313" key="15">
    <source>
        <dbReference type="EMBL" id="HHI88384.1"/>
    </source>
</evidence>
<keyword evidence="8 12" id="KW-0808">Transferase</keyword>
<dbReference type="EMBL" id="DROP01000027">
    <property type="protein sequence ID" value="HHI88384.1"/>
    <property type="molecule type" value="Genomic_DNA"/>
</dbReference>
<dbReference type="NCBIfam" id="TIGR00046">
    <property type="entry name" value="RsmE family RNA methyltransferase"/>
    <property type="match status" value="1"/>
</dbReference>
<evidence type="ECO:0000256" key="11">
    <source>
        <dbReference type="ARBA" id="ARBA00047944"/>
    </source>
</evidence>
<dbReference type="PANTHER" id="PTHR30027:SF3">
    <property type="entry name" value="16S RRNA (URACIL(1498)-N(3))-METHYLTRANSFERASE"/>
    <property type="match status" value="1"/>
</dbReference>
<evidence type="ECO:0000256" key="3">
    <source>
        <dbReference type="ARBA" id="ARBA00012328"/>
    </source>
</evidence>
<dbReference type="PANTHER" id="PTHR30027">
    <property type="entry name" value="RIBOSOMAL RNA SMALL SUBUNIT METHYLTRANSFERASE E"/>
    <property type="match status" value="1"/>
</dbReference>
<comment type="catalytic activity">
    <reaction evidence="11 12">
        <text>uridine(1498) in 16S rRNA + S-adenosyl-L-methionine = N(3)-methyluridine(1498) in 16S rRNA + S-adenosyl-L-homocysteine + H(+)</text>
        <dbReference type="Rhea" id="RHEA:42920"/>
        <dbReference type="Rhea" id="RHEA-COMP:10283"/>
        <dbReference type="Rhea" id="RHEA-COMP:10284"/>
        <dbReference type="ChEBI" id="CHEBI:15378"/>
        <dbReference type="ChEBI" id="CHEBI:57856"/>
        <dbReference type="ChEBI" id="CHEBI:59789"/>
        <dbReference type="ChEBI" id="CHEBI:65315"/>
        <dbReference type="ChEBI" id="CHEBI:74502"/>
        <dbReference type="EC" id="2.1.1.193"/>
    </reaction>
</comment>
<dbReference type="Pfam" id="PF04452">
    <property type="entry name" value="Methyltrans_RNA"/>
    <property type="match status" value="1"/>
</dbReference>
<gene>
    <name evidence="15" type="ORF">ENK01_00390</name>
</gene>
<keyword evidence="6 12" id="KW-0698">rRNA processing</keyword>
<dbReference type="Proteomes" id="UP000885806">
    <property type="component" value="Unassembled WGS sequence"/>
</dbReference>
<dbReference type="NCBIfam" id="NF008696">
    <property type="entry name" value="PRK11713.3-5"/>
    <property type="match status" value="1"/>
</dbReference>
<comment type="similarity">
    <text evidence="2 12">Belongs to the RNA methyltransferase RsmE family.</text>
</comment>
<dbReference type="CDD" id="cd18084">
    <property type="entry name" value="RsmE-like"/>
    <property type="match status" value="1"/>
</dbReference>
<dbReference type="InterPro" id="IPR015947">
    <property type="entry name" value="PUA-like_sf"/>
</dbReference>
<sequence>MRANYTLARFYVSDELSVAASVKLSPLQAHKLYSVLRKQAGDALRLFNGRDGEWQAEITHISKRDCLVEIKTRLRAQMSVPDIQLLFAPLRKERTRFIVEKATELGVRALRPVLTARTQHKVRLEKMRAYIIEAAEQTERLDLPELFETQTLAGLVEAWEQGRALLFADEAGGPPAREVLAQTRAPCALLIGPEGGFMDDERQLLRDLDFVRPLSLGPRILRADTAAVATLALWQALSGDWG</sequence>
<comment type="subcellular location">
    <subcellularLocation>
        <location evidence="1 12">Cytoplasm</location>
    </subcellularLocation>
</comment>
<evidence type="ECO:0000256" key="9">
    <source>
        <dbReference type="ARBA" id="ARBA00022691"/>
    </source>
</evidence>
<evidence type="ECO:0000256" key="4">
    <source>
        <dbReference type="ARBA" id="ARBA00013673"/>
    </source>
</evidence>
<evidence type="ECO:0000256" key="5">
    <source>
        <dbReference type="ARBA" id="ARBA00022490"/>
    </source>
</evidence>
<evidence type="ECO:0000256" key="10">
    <source>
        <dbReference type="ARBA" id="ARBA00025699"/>
    </source>
</evidence>
<evidence type="ECO:0000256" key="6">
    <source>
        <dbReference type="ARBA" id="ARBA00022552"/>
    </source>
</evidence>
<dbReference type="SUPFAM" id="SSF88697">
    <property type="entry name" value="PUA domain-like"/>
    <property type="match status" value="1"/>
</dbReference>
<dbReference type="SUPFAM" id="SSF75217">
    <property type="entry name" value="alpha/beta knot"/>
    <property type="match status" value="1"/>
</dbReference>
<dbReference type="Gene3D" id="3.40.1280.10">
    <property type="match status" value="1"/>
</dbReference>
<keyword evidence="5 12" id="KW-0963">Cytoplasm</keyword>
<evidence type="ECO:0000256" key="7">
    <source>
        <dbReference type="ARBA" id="ARBA00022603"/>
    </source>
</evidence>
<evidence type="ECO:0000259" key="14">
    <source>
        <dbReference type="Pfam" id="PF20260"/>
    </source>
</evidence>
<dbReference type="Gene3D" id="2.40.240.20">
    <property type="entry name" value="Hypothetical PUA domain-like, domain 1"/>
    <property type="match status" value="1"/>
</dbReference>
<dbReference type="Pfam" id="PF20260">
    <property type="entry name" value="PUA_4"/>
    <property type="match status" value="1"/>
</dbReference>
<dbReference type="AlphaFoldDB" id="A0A7V5NW86"/>
<dbReference type="InterPro" id="IPR006700">
    <property type="entry name" value="RsmE"/>
</dbReference>
<reference evidence="15" key="1">
    <citation type="journal article" date="2020" name="mSystems">
        <title>Genome- and Community-Level Interaction Insights into Carbon Utilization and Element Cycling Functions of Hydrothermarchaeota in Hydrothermal Sediment.</title>
        <authorList>
            <person name="Zhou Z."/>
            <person name="Liu Y."/>
            <person name="Xu W."/>
            <person name="Pan J."/>
            <person name="Luo Z.H."/>
            <person name="Li M."/>
        </authorList>
    </citation>
    <scope>NUCLEOTIDE SEQUENCE [LARGE SCALE GENOMIC DNA]</scope>
    <source>
        <strain evidence="15">HyVt-538</strain>
    </source>
</reference>
<comment type="function">
    <text evidence="10 12">Specifically methylates the N3 position of the uracil ring of uridine 1498 (m3U1498) in 16S rRNA. Acts on the fully assembled 30S ribosomal subunit.</text>
</comment>
<comment type="caution">
    <text evidence="15">The sequence shown here is derived from an EMBL/GenBank/DDBJ whole genome shotgun (WGS) entry which is preliminary data.</text>
</comment>
<evidence type="ECO:0000259" key="13">
    <source>
        <dbReference type="Pfam" id="PF04452"/>
    </source>
</evidence>
<feature type="domain" description="Ribosomal RNA small subunit methyltransferase E PUA-like" evidence="14">
    <location>
        <begin position="32"/>
        <end position="70"/>
    </location>
</feature>
<keyword evidence="9 12" id="KW-0949">S-adenosyl-L-methionine</keyword>
<evidence type="ECO:0000256" key="2">
    <source>
        <dbReference type="ARBA" id="ARBA00005528"/>
    </source>
</evidence>
<evidence type="ECO:0000256" key="12">
    <source>
        <dbReference type="PIRNR" id="PIRNR015601"/>
    </source>
</evidence>
<dbReference type="GO" id="GO:0070042">
    <property type="term" value="F:rRNA (uridine-N3-)-methyltransferase activity"/>
    <property type="evidence" value="ECO:0007669"/>
    <property type="project" value="TreeGrafter"/>
</dbReference>
<accession>A0A7V5NW86</accession>
<keyword evidence="7 12" id="KW-0489">Methyltransferase</keyword>
<evidence type="ECO:0000256" key="1">
    <source>
        <dbReference type="ARBA" id="ARBA00004496"/>
    </source>
</evidence>
<dbReference type="PIRSF" id="PIRSF015601">
    <property type="entry name" value="MTase_slr0722"/>
    <property type="match status" value="1"/>
</dbReference>
<dbReference type="InterPro" id="IPR046887">
    <property type="entry name" value="RsmE_PUA-like"/>
</dbReference>
<dbReference type="GO" id="GO:0005737">
    <property type="term" value="C:cytoplasm"/>
    <property type="evidence" value="ECO:0007669"/>
    <property type="project" value="UniProtKB-SubCell"/>
</dbReference>
<dbReference type="InterPro" id="IPR046886">
    <property type="entry name" value="RsmE_MTase_dom"/>
</dbReference>
<dbReference type="InterPro" id="IPR029028">
    <property type="entry name" value="Alpha/beta_knot_MTases"/>
</dbReference>
<dbReference type="InterPro" id="IPR029026">
    <property type="entry name" value="tRNA_m1G_MTases_N"/>
</dbReference>
<proteinExistence type="inferred from homology"/>